<sequence>MEVALNLDPISPIALYRQIYDGLRDGIVGGRFEAGTKLPASRALATSLGVSRITVTECYERLISEGYLETRRGSGTFVCSSLPETDMYASSVPLAIDPEPESPMPVRLSIYGELINAPIRPPIPPELIRLDSHGPDVNSFPRKLWTRLLVRRMQEDPSPLLQYTQEFSGSTDLRIAVAHYLRMSRAVVCDPNQIIITSGSQQALYFAARIFLDPSDCVAMESPGYRFAGRIFSSQGATLLPIPVDSHGMQVSQLKKHSDKAVKLVYVTPSHQYPRGVALSVPRRMDLLAWAKQTGALILEDDYDSEYRYNERPLPSIQGMVPNAPVLYIGTFSKLLFPTLRLGYLVVPPAFQDVFTGAKLLCDLQSSSIDQRILTDFLTEGHLEPYVRKMRINYRNRRAVLVESLQRHFGRRVTIYGDHAGMHFLADFQIDLAEPEAFERALAAGVRLERVYWPACSEVERPGHVQFVFTFAARSEGELVLAAEKLARAFLS</sequence>
<dbReference type="CDD" id="cd00609">
    <property type="entry name" value="AAT_like"/>
    <property type="match status" value="1"/>
</dbReference>
<dbReference type="InterPro" id="IPR051446">
    <property type="entry name" value="HTH_trans_reg/aminotransferase"/>
</dbReference>
<comment type="caution">
    <text evidence="7">The sequence shown here is derived from an EMBL/GenBank/DDBJ whole genome shotgun (WGS) entry which is preliminary data.</text>
</comment>
<evidence type="ECO:0000256" key="5">
    <source>
        <dbReference type="ARBA" id="ARBA00023163"/>
    </source>
</evidence>
<dbReference type="InterPro" id="IPR036388">
    <property type="entry name" value="WH-like_DNA-bd_sf"/>
</dbReference>
<dbReference type="SMART" id="SM00345">
    <property type="entry name" value="HTH_GNTR"/>
    <property type="match status" value="1"/>
</dbReference>
<dbReference type="GO" id="GO:0003700">
    <property type="term" value="F:DNA-binding transcription factor activity"/>
    <property type="evidence" value="ECO:0007669"/>
    <property type="project" value="InterPro"/>
</dbReference>
<dbReference type="InterPro" id="IPR004839">
    <property type="entry name" value="Aminotransferase_I/II_large"/>
</dbReference>
<dbReference type="GO" id="GO:0030170">
    <property type="term" value="F:pyridoxal phosphate binding"/>
    <property type="evidence" value="ECO:0007669"/>
    <property type="project" value="InterPro"/>
</dbReference>
<evidence type="ECO:0000313" key="7">
    <source>
        <dbReference type="EMBL" id="NYF88392.1"/>
    </source>
</evidence>
<dbReference type="CDD" id="cd07377">
    <property type="entry name" value="WHTH_GntR"/>
    <property type="match status" value="1"/>
</dbReference>
<dbReference type="Pfam" id="PF00155">
    <property type="entry name" value="Aminotran_1_2"/>
    <property type="match status" value="1"/>
</dbReference>
<evidence type="ECO:0000313" key="8">
    <source>
        <dbReference type="Proteomes" id="UP000564385"/>
    </source>
</evidence>
<dbReference type="GO" id="GO:0003677">
    <property type="term" value="F:DNA binding"/>
    <property type="evidence" value="ECO:0007669"/>
    <property type="project" value="UniProtKB-KW"/>
</dbReference>
<keyword evidence="7" id="KW-0032">Aminotransferase</keyword>
<dbReference type="PROSITE" id="PS50949">
    <property type="entry name" value="HTH_GNTR"/>
    <property type="match status" value="1"/>
</dbReference>
<keyword evidence="7" id="KW-0808">Transferase</keyword>
<dbReference type="Pfam" id="PF00392">
    <property type="entry name" value="GntR"/>
    <property type="match status" value="1"/>
</dbReference>
<gene>
    <name evidence="7" type="ORF">HDF08_000459</name>
</gene>
<keyword evidence="2" id="KW-0663">Pyridoxal phosphate</keyword>
<dbReference type="AlphaFoldDB" id="A0A852VFN8"/>
<protein>
    <submittedName>
        <fullName evidence="7">GntR family transcriptional regulator/MocR family aminotransferase</fullName>
    </submittedName>
</protein>
<dbReference type="PANTHER" id="PTHR46577">
    <property type="entry name" value="HTH-TYPE TRANSCRIPTIONAL REGULATORY PROTEIN GABR"/>
    <property type="match status" value="1"/>
</dbReference>
<dbReference type="GO" id="GO:0008483">
    <property type="term" value="F:transaminase activity"/>
    <property type="evidence" value="ECO:0007669"/>
    <property type="project" value="UniProtKB-KW"/>
</dbReference>
<dbReference type="PANTHER" id="PTHR46577:SF1">
    <property type="entry name" value="HTH-TYPE TRANSCRIPTIONAL REGULATORY PROTEIN GABR"/>
    <property type="match status" value="1"/>
</dbReference>
<evidence type="ECO:0000256" key="1">
    <source>
        <dbReference type="ARBA" id="ARBA00005384"/>
    </source>
</evidence>
<dbReference type="Proteomes" id="UP000564385">
    <property type="component" value="Unassembled WGS sequence"/>
</dbReference>
<dbReference type="Gene3D" id="1.10.10.10">
    <property type="entry name" value="Winged helix-like DNA-binding domain superfamily/Winged helix DNA-binding domain"/>
    <property type="match status" value="1"/>
</dbReference>
<dbReference type="InterPro" id="IPR000524">
    <property type="entry name" value="Tscrpt_reg_HTH_GntR"/>
</dbReference>
<accession>A0A852VFN8</accession>
<name>A0A852VFN8_9BACT</name>
<comment type="similarity">
    <text evidence="1">In the C-terminal section; belongs to the class-I pyridoxal-phosphate-dependent aminotransferase family.</text>
</comment>
<dbReference type="SUPFAM" id="SSF46785">
    <property type="entry name" value="Winged helix' DNA-binding domain"/>
    <property type="match status" value="1"/>
</dbReference>
<dbReference type="InterPro" id="IPR036390">
    <property type="entry name" value="WH_DNA-bd_sf"/>
</dbReference>
<organism evidence="7 8">
    <name type="scientific">Tunturiibacter lichenicola</name>
    <dbReference type="NCBI Taxonomy" id="2051959"/>
    <lineage>
        <taxon>Bacteria</taxon>
        <taxon>Pseudomonadati</taxon>
        <taxon>Acidobacteriota</taxon>
        <taxon>Terriglobia</taxon>
        <taxon>Terriglobales</taxon>
        <taxon>Acidobacteriaceae</taxon>
        <taxon>Tunturiibacter</taxon>
    </lineage>
</organism>
<evidence type="ECO:0000256" key="4">
    <source>
        <dbReference type="ARBA" id="ARBA00023125"/>
    </source>
</evidence>
<keyword evidence="3" id="KW-0805">Transcription regulation</keyword>
<keyword evidence="4" id="KW-0238">DNA-binding</keyword>
<proteinExistence type="inferred from homology"/>
<evidence type="ECO:0000256" key="3">
    <source>
        <dbReference type="ARBA" id="ARBA00023015"/>
    </source>
</evidence>
<dbReference type="InterPro" id="IPR015421">
    <property type="entry name" value="PyrdxlP-dep_Trfase_major"/>
</dbReference>
<evidence type="ECO:0000259" key="6">
    <source>
        <dbReference type="PROSITE" id="PS50949"/>
    </source>
</evidence>
<evidence type="ECO:0000256" key="2">
    <source>
        <dbReference type="ARBA" id="ARBA00022898"/>
    </source>
</evidence>
<keyword evidence="5" id="KW-0804">Transcription</keyword>
<reference evidence="7 8" key="1">
    <citation type="submission" date="2020-07" db="EMBL/GenBank/DDBJ databases">
        <title>Genomic Encyclopedia of Type Strains, Phase IV (KMG-V): Genome sequencing to study the core and pangenomes of soil and plant-associated prokaryotes.</title>
        <authorList>
            <person name="Whitman W."/>
        </authorList>
    </citation>
    <scope>NUCLEOTIDE SEQUENCE [LARGE SCALE GENOMIC DNA]</scope>
    <source>
        <strain evidence="7 8">M8UP22</strain>
    </source>
</reference>
<dbReference type="PRINTS" id="PR00035">
    <property type="entry name" value="HTHGNTR"/>
</dbReference>
<dbReference type="Gene3D" id="3.40.640.10">
    <property type="entry name" value="Type I PLP-dependent aspartate aminotransferase-like (Major domain)"/>
    <property type="match status" value="1"/>
</dbReference>
<dbReference type="EMBL" id="JACCCU010000001">
    <property type="protein sequence ID" value="NYF88392.1"/>
    <property type="molecule type" value="Genomic_DNA"/>
</dbReference>
<dbReference type="SUPFAM" id="SSF53383">
    <property type="entry name" value="PLP-dependent transferases"/>
    <property type="match status" value="1"/>
</dbReference>
<dbReference type="InterPro" id="IPR015424">
    <property type="entry name" value="PyrdxlP-dep_Trfase"/>
</dbReference>
<feature type="domain" description="HTH gntR-type" evidence="6">
    <location>
        <begin position="13"/>
        <end position="81"/>
    </location>
</feature>